<keyword evidence="3" id="KW-1185">Reference proteome</keyword>
<sequence length="352" mass="39955">MIFKELNKPYIIAEIGCNHNGNTELGLKMIKSAKDCGADAVKFQYFTKENLFTEQYMSDLDEGSVKIENIDKWETKELNLDGVSEQIDEFINDKEQLGVFKKYCDDIGIDFGCTPVDADGVYFLKEINSSFIKLASMDADNLEMIEAAIDTGLPILISTGMADLQEIDAVYNLFKSKKFDNFSLLHTVSIYPPRDEIVNLNFIDTLNALYDCEIGYSDHTLGFSVPLAAIGKGVKVIEKHFTLDKEMFGWDHKVSADEKDLKIICEEGNKVYRTLGSSYKVLSPEEIEKREKFRRSATLNVDVRKGHVLTKEDFVYKRPGTGIRPGEIDYVLGRKFKNDTKKDKTLLLSDFD</sequence>
<dbReference type="SMART" id="SM00858">
    <property type="entry name" value="SAF"/>
    <property type="match status" value="1"/>
</dbReference>
<dbReference type="Gene3D" id="3.90.1210.10">
    <property type="entry name" value="Antifreeze-like/N-acetylneuraminic acid synthase C-terminal domain"/>
    <property type="match status" value="1"/>
</dbReference>
<dbReference type="PANTHER" id="PTHR42966:SF1">
    <property type="entry name" value="SIALIC ACID SYNTHASE"/>
    <property type="match status" value="1"/>
</dbReference>
<organism evidence="2 3">
    <name type="scientific">endosymbiont of Galathealinum brachiosum</name>
    <dbReference type="NCBI Taxonomy" id="2200906"/>
    <lineage>
        <taxon>Bacteria</taxon>
        <taxon>Pseudomonadati</taxon>
        <taxon>Pseudomonadota</taxon>
        <taxon>Gammaproteobacteria</taxon>
        <taxon>sulfur-oxidizing symbionts</taxon>
    </lineage>
</organism>
<dbReference type="InterPro" id="IPR006190">
    <property type="entry name" value="SAF_AFP_Neu5Ac"/>
</dbReference>
<gene>
    <name evidence="2" type="ORF">DIZ80_15805</name>
</gene>
<dbReference type="InterPro" id="IPR057736">
    <property type="entry name" value="SAF_PseI/NeuA/NeuB"/>
</dbReference>
<dbReference type="SUPFAM" id="SSF51569">
    <property type="entry name" value="Aldolase"/>
    <property type="match status" value="1"/>
</dbReference>
<dbReference type="Gene3D" id="3.20.20.70">
    <property type="entry name" value="Aldolase class I"/>
    <property type="match status" value="1"/>
</dbReference>
<dbReference type="Pfam" id="PF03102">
    <property type="entry name" value="NeuB"/>
    <property type="match status" value="1"/>
</dbReference>
<evidence type="ECO:0000313" key="3">
    <source>
        <dbReference type="Proteomes" id="UP000254266"/>
    </source>
</evidence>
<reference evidence="2 3" key="1">
    <citation type="journal article" date="2018" name="ISME J.">
        <title>Endosymbiont genomes yield clues of tubeworm success.</title>
        <authorList>
            <person name="Li Y."/>
            <person name="Liles M.R."/>
            <person name="Halanych K.M."/>
        </authorList>
    </citation>
    <scope>NUCLEOTIDE SEQUENCE [LARGE SCALE GENOMIC DNA]</scope>
    <source>
        <strain evidence="2">A1464</strain>
    </source>
</reference>
<evidence type="ECO:0000259" key="1">
    <source>
        <dbReference type="PROSITE" id="PS50844"/>
    </source>
</evidence>
<dbReference type="GO" id="GO:0047444">
    <property type="term" value="F:N-acylneuraminate-9-phosphate synthase activity"/>
    <property type="evidence" value="ECO:0007669"/>
    <property type="project" value="TreeGrafter"/>
</dbReference>
<dbReference type="GO" id="GO:0016051">
    <property type="term" value="P:carbohydrate biosynthetic process"/>
    <property type="evidence" value="ECO:0007669"/>
    <property type="project" value="InterPro"/>
</dbReference>
<dbReference type="SUPFAM" id="SSF51269">
    <property type="entry name" value="AFP III-like domain"/>
    <property type="match status" value="1"/>
</dbReference>
<protein>
    <submittedName>
        <fullName evidence="2">N-acetylneuraminate synthase</fullName>
    </submittedName>
</protein>
<proteinExistence type="predicted"/>
<dbReference type="CDD" id="cd11615">
    <property type="entry name" value="SAF_NeuB_like"/>
    <property type="match status" value="1"/>
</dbReference>
<dbReference type="AlphaFoldDB" id="A0A370DAV6"/>
<dbReference type="InterPro" id="IPR051690">
    <property type="entry name" value="PseI-like"/>
</dbReference>
<dbReference type="EMBL" id="QFXC01000013">
    <property type="protein sequence ID" value="RDH81720.1"/>
    <property type="molecule type" value="Genomic_DNA"/>
</dbReference>
<dbReference type="InterPro" id="IPR013785">
    <property type="entry name" value="Aldolase_TIM"/>
</dbReference>
<dbReference type="PANTHER" id="PTHR42966">
    <property type="entry name" value="N-ACETYLNEURAMINATE SYNTHASE"/>
    <property type="match status" value="1"/>
</dbReference>
<dbReference type="InterPro" id="IPR036732">
    <property type="entry name" value="AFP_Neu5c_C_sf"/>
</dbReference>
<feature type="domain" description="AFP-like" evidence="1">
    <location>
        <begin position="296"/>
        <end position="352"/>
    </location>
</feature>
<accession>A0A370DAV6</accession>
<dbReference type="Proteomes" id="UP000254266">
    <property type="component" value="Unassembled WGS sequence"/>
</dbReference>
<dbReference type="PROSITE" id="PS50844">
    <property type="entry name" value="AFP_LIKE"/>
    <property type="match status" value="1"/>
</dbReference>
<dbReference type="InterPro" id="IPR013132">
    <property type="entry name" value="PseI/NeuA/B-like_N"/>
</dbReference>
<dbReference type="Pfam" id="PF08666">
    <property type="entry name" value="SAF"/>
    <property type="match status" value="1"/>
</dbReference>
<evidence type="ECO:0000313" key="2">
    <source>
        <dbReference type="EMBL" id="RDH81720.1"/>
    </source>
</evidence>
<comment type="caution">
    <text evidence="2">The sequence shown here is derived from an EMBL/GenBank/DDBJ whole genome shotgun (WGS) entry which is preliminary data.</text>
</comment>
<dbReference type="InterPro" id="IPR013974">
    <property type="entry name" value="SAF"/>
</dbReference>
<name>A0A370DAV6_9GAMM</name>